<evidence type="ECO:0000256" key="1">
    <source>
        <dbReference type="SAM" id="MobiDB-lite"/>
    </source>
</evidence>
<reference evidence="2" key="1">
    <citation type="submission" date="2022-05" db="EMBL/GenBank/DDBJ databases">
        <title>The Musa troglodytarum L. genome provides insights into the mechanism of non-climacteric behaviour and enrichment of carotenoids.</title>
        <authorList>
            <person name="Wang J."/>
        </authorList>
    </citation>
    <scope>NUCLEOTIDE SEQUENCE</scope>
    <source>
        <tissue evidence="2">Leaf</tissue>
    </source>
</reference>
<protein>
    <recommendedName>
        <fullName evidence="4">Cysteine proteinase inhibitor</fullName>
    </recommendedName>
</protein>
<feature type="region of interest" description="Disordered" evidence="1">
    <location>
        <begin position="57"/>
        <end position="108"/>
    </location>
</feature>
<accession>A0A9E7FQK7</accession>
<sequence>MSGINYNLTLQVKDGLSMAKYVAIVYESLKGEKVLESFALIRALTTAHVHDVAVFPVSEHNEEGEGASDRGEISEAGGGRGQLQTAAGGKKRGLPEAHLLPAGCSRTN</sequence>
<keyword evidence="3" id="KW-1185">Reference proteome</keyword>
<evidence type="ECO:0000313" key="2">
    <source>
        <dbReference type="EMBL" id="URD98526.1"/>
    </source>
</evidence>
<dbReference type="AlphaFoldDB" id="A0A9E7FQK7"/>
<gene>
    <name evidence="2" type="ORF">MUK42_32494</name>
</gene>
<dbReference type="EMBL" id="CP097506">
    <property type="protein sequence ID" value="URD98526.1"/>
    <property type="molecule type" value="Genomic_DNA"/>
</dbReference>
<feature type="compositionally biased region" description="Basic and acidic residues" evidence="1">
    <location>
        <begin position="59"/>
        <end position="73"/>
    </location>
</feature>
<proteinExistence type="predicted"/>
<organism evidence="2 3">
    <name type="scientific">Musa troglodytarum</name>
    <name type="common">fe'i banana</name>
    <dbReference type="NCBI Taxonomy" id="320322"/>
    <lineage>
        <taxon>Eukaryota</taxon>
        <taxon>Viridiplantae</taxon>
        <taxon>Streptophyta</taxon>
        <taxon>Embryophyta</taxon>
        <taxon>Tracheophyta</taxon>
        <taxon>Spermatophyta</taxon>
        <taxon>Magnoliopsida</taxon>
        <taxon>Liliopsida</taxon>
        <taxon>Zingiberales</taxon>
        <taxon>Musaceae</taxon>
        <taxon>Musa</taxon>
    </lineage>
</organism>
<dbReference type="Proteomes" id="UP001055439">
    <property type="component" value="Chromosome 4"/>
</dbReference>
<evidence type="ECO:0000313" key="3">
    <source>
        <dbReference type="Proteomes" id="UP001055439"/>
    </source>
</evidence>
<evidence type="ECO:0008006" key="4">
    <source>
        <dbReference type="Google" id="ProtNLM"/>
    </source>
</evidence>
<name>A0A9E7FQK7_9LILI</name>